<keyword evidence="3" id="KW-0732">Signal</keyword>
<dbReference type="Pfam" id="PF17168">
    <property type="entry name" value="DUF5127"/>
    <property type="match status" value="1"/>
</dbReference>
<dbReference type="InterPro" id="IPR052743">
    <property type="entry name" value="Glutaminase_GtaA"/>
</dbReference>
<feature type="domain" description="Glutaminase A N-terminal" evidence="5">
    <location>
        <begin position="107"/>
        <end position="337"/>
    </location>
</feature>
<feature type="region of interest" description="Disordered" evidence="1">
    <location>
        <begin position="853"/>
        <end position="874"/>
    </location>
</feature>
<reference evidence="6 7" key="1">
    <citation type="submission" date="2024-02" db="EMBL/GenBank/DDBJ databases">
        <title>A draft genome for the cacao thread blight pathogen Marasmius crinis-equi.</title>
        <authorList>
            <person name="Cohen S.P."/>
            <person name="Baruah I.K."/>
            <person name="Amoako-Attah I."/>
            <person name="Bukari Y."/>
            <person name="Meinhardt L.W."/>
            <person name="Bailey B.A."/>
        </authorList>
    </citation>
    <scope>NUCLEOTIDE SEQUENCE [LARGE SCALE GENOMIC DNA]</scope>
    <source>
        <strain evidence="6 7">GH-76</strain>
    </source>
</reference>
<dbReference type="Pfam" id="PF16335">
    <property type="entry name" value="GtaA_6_Hairpin"/>
    <property type="match status" value="1"/>
</dbReference>
<name>A0ABR3FSD0_9AGAR</name>
<feature type="transmembrane region" description="Helical" evidence="2">
    <location>
        <begin position="720"/>
        <end position="741"/>
    </location>
</feature>
<dbReference type="PANTHER" id="PTHR31987">
    <property type="entry name" value="GLUTAMINASE A-RELATED"/>
    <property type="match status" value="1"/>
</dbReference>
<accession>A0ABR3FSD0</accession>
<keyword evidence="2" id="KW-1133">Transmembrane helix</keyword>
<keyword evidence="7" id="KW-1185">Reference proteome</keyword>
<feature type="compositionally biased region" description="Pro residues" evidence="1">
    <location>
        <begin position="865"/>
        <end position="874"/>
    </location>
</feature>
<evidence type="ECO:0000313" key="7">
    <source>
        <dbReference type="Proteomes" id="UP001465976"/>
    </source>
</evidence>
<evidence type="ECO:0000256" key="3">
    <source>
        <dbReference type="SAM" id="SignalP"/>
    </source>
</evidence>
<keyword evidence="2" id="KW-0472">Membrane</keyword>
<dbReference type="InterPro" id="IPR032514">
    <property type="entry name" value="GtaA_central"/>
</dbReference>
<sequence length="874" mass="95592">MFADNLLPLFTLLLSLLISAADCQFTSPRNFYPAAYPLAVRSPYLNAWISTRNDTKSLAQSWIYHWDDKSVMAWEGLVRVDGTAFRWLGKSNHGNQTTLLTSEITPTRSKFTISAGLVQLNVTFLSPIEPSDWVLQSLPFVYLTVDVISTDGEPHDVQLYSDVSGEWLSGDRDSTISWGSTTSDKTIYHQAARLQTRSMTEINNVAEDSTLYFGTTASSSSTWRIGTDTDVRGAFVANGTLTNTKDSQFRAIKQRWPVFAHAFDLGNVTNSPSSTVLSFGLIRDPVITYSTGVNSRNRSPYYRSRWNDMGEVVNFFTQDYENATKRADELDQKIMKDASAISNNYADLVALSARQAMAGIDITIAKGTDDQWNMSDVKAFMKDTGVSQRINPVEGIFAAFPMYLYLNSSLGGLLLDPLLEYQSGGSNAAAVPDLGGSYPQSVGDSSTLTMGVESTGNMLIAALAHAQRSGDGTLIGRYYDLFARWADYLNSNALHPKDQVSADTVNGDDLSNLAVKGIIGIAAMARISQAVGRDDDSKGYAAKAADLYSQWARLAISEGHVVSTYNNSRNTPLVYNLYADVLLQTKAIDDSVYNNQTSFYERLTPGAPRFGLPYDGIPNTPQASAPWTIFTAATVTQNSTRDKLIDMVHARATYNETSGDFATYYSPDTGEVFANYGQASPAQGAMFALLAQSLPIQTIVVPESLFPGAVRKTTSNAGTIAGAVIGTFAGLGLVLVAFLYWRRKQQVARDNALKPVPFNPNLLYRQRDPAAVAMNSRYHDAHLPQHYGQNAPLLDRQSPVPATDEPTETMSPTSHSHNPSQTMSETYSQGGASTMYTTDTTQLRAEIANLRAQMQDLQAHEEISTPPPGYDNPP</sequence>
<organism evidence="6 7">
    <name type="scientific">Marasmius crinis-equi</name>
    <dbReference type="NCBI Taxonomy" id="585013"/>
    <lineage>
        <taxon>Eukaryota</taxon>
        <taxon>Fungi</taxon>
        <taxon>Dikarya</taxon>
        <taxon>Basidiomycota</taxon>
        <taxon>Agaricomycotina</taxon>
        <taxon>Agaricomycetes</taxon>
        <taxon>Agaricomycetidae</taxon>
        <taxon>Agaricales</taxon>
        <taxon>Marasmiineae</taxon>
        <taxon>Marasmiaceae</taxon>
        <taxon>Marasmius</taxon>
    </lineage>
</organism>
<evidence type="ECO:0000259" key="5">
    <source>
        <dbReference type="Pfam" id="PF17168"/>
    </source>
</evidence>
<protein>
    <recommendedName>
        <fullName evidence="8">DUF1793-domain-containing protein</fullName>
    </recommendedName>
</protein>
<evidence type="ECO:0000259" key="4">
    <source>
        <dbReference type="Pfam" id="PF16335"/>
    </source>
</evidence>
<keyword evidence="2" id="KW-0812">Transmembrane</keyword>
<dbReference type="InterPro" id="IPR008928">
    <property type="entry name" value="6-hairpin_glycosidase_sf"/>
</dbReference>
<dbReference type="InterPro" id="IPR033433">
    <property type="entry name" value="GtaA_N"/>
</dbReference>
<feature type="compositionally biased region" description="Polar residues" evidence="1">
    <location>
        <begin position="808"/>
        <end position="834"/>
    </location>
</feature>
<evidence type="ECO:0000256" key="1">
    <source>
        <dbReference type="SAM" id="MobiDB-lite"/>
    </source>
</evidence>
<gene>
    <name evidence="6" type="ORF">V5O48_003626</name>
</gene>
<feature type="domain" description="Glutaminase A central" evidence="4">
    <location>
        <begin position="342"/>
        <end position="690"/>
    </location>
</feature>
<dbReference type="Proteomes" id="UP001465976">
    <property type="component" value="Unassembled WGS sequence"/>
</dbReference>
<dbReference type="PANTHER" id="PTHR31987:SF1">
    <property type="entry name" value="GLUTAMINASE A"/>
    <property type="match status" value="1"/>
</dbReference>
<dbReference type="EMBL" id="JBAHYK010000102">
    <property type="protein sequence ID" value="KAL0578374.1"/>
    <property type="molecule type" value="Genomic_DNA"/>
</dbReference>
<evidence type="ECO:0000256" key="2">
    <source>
        <dbReference type="SAM" id="Phobius"/>
    </source>
</evidence>
<feature type="chain" id="PRO_5047049461" description="DUF1793-domain-containing protein" evidence="3">
    <location>
        <begin position="24"/>
        <end position="874"/>
    </location>
</feature>
<feature type="signal peptide" evidence="3">
    <location>
        <begin position="1"/>
        <end position="23"/>
    </location>
</feature>
<evidence type="ECO:0000313" key="6">
    <source>
        <dbReference type="EMBL" id="KAL0578374.1"/>
    </source>
</evidence>
<comment type="caution">
    <text evidence="6">The sequence shown here is derived from an EMBL/GenBank/DDBJ whole genome shotgun (WGS) entry which is preliminary data.</text>
</comment>
<dbReference type="SUPFAM" id="SSF48208">
    <property type="entry name" value="Six-hairpin glycosidases"/>
    <property type="match status" value="1"/>
</dbReference>
<proteinExistence type="predicted"/>
<evidence type="ECO:0008006" key="8">
    <source>
        <dbReference type="Google" id="ProtNLM"/>
    </source>
</evidence>
<feature type="region of interest" description="Disordered" evidence="1">
    <location>
        <begin position="789"/>
        <end position="834"/>
    </location>
</feature>